<protein>
    <recommendedName>
        <fullName evidence="6">Anillin homology domain-containing protein</fullName>
    </recommendedName>
</protein>
<feature type="domain" description="Anillin homology" evidence="3">
    <location>
        <begin position="585"/>
        <end position="743"/>
    </location>
</feature>
<dbReference type="AlphaFoldDB" id="A0AAD7SA06"/>
<comment type="caution">
    <text evidence="4">The sequence shown here is derived from an EMBL/GenBank/DDBJ whole genome shotgun (WGS) entry which is preliminary data.</text>
</comment>
<dbReference type="GO" id="GO:0005826">
    <property type="term" value="C:actomyosin contractile ring"/>
    <property type="evidence" value="ECO:0007669"/>
    <property type="project" value="TreeGrafter"/>
</dbReference>
<feature type="compositionally biased region" description="Basic and acidic residues" evidence="1">
    <location>
        <begin position="379"/>
        <end position="399"/>
    </location>
</feature>
<gene>
    <name evidence="4" type="ORF">AAFF_G00422070</name>
</gene>
<feature type="region of interest" description="Disordered" evidence="1">
    <location>
        <begin position="258"/>
        <end position="405"/>
    </location>
</feature>
<keyword evidence="5" id="KW-1185">Reference proteome</keyword>
<dbReference type="GO" id="GO:0000281">
    <property type="term" value="P:mitotic cytokinesis"/>
    <property type="evidence" value="ECO:0007669"/>
    <property type="project" value="TreeGrafter"/>
</dbReference>
<sequence length="891" mass="98786">MQQEEGMDFDNRSGGGEASTTLKRQRDFSSSEDDAPSSQEPLGSEKHFCLHPSGEENPLLQRAGSPIRPRLWLAEQAVKPDTPAVPSIQSRMRLLTQRQERAAPLVLRCLSDPGLEGLHSCSPHAEGEEFREELRLIGDAEFRSRVELFEWHPPLDGPSLQSPRVCFVSSFIRSIQLKLESAETPSSSRAEQIHQEREQHLRLLSSQPISDNAWLKRSWSEPFLAKQLGPGVQAKDIGSTEGQPELDDHRKVEMHLPISLETSPQQEEAWSPSDLRKEAETPSAASQEEATSGFGENEGLSGGQQEKAGSQGSLQEEAQFQSEEQEEAGCLEAELSSHEEMNTSEMIDQMFKGVLDITEEEEEEEDEEEGAGSGSGPELGEKKKEQKESVKIEVEESKPPDSNVDKLLSIPSSWILSPLGKAVEAELTLLGLGPSHLPDPPPLLLTVKELTPPPEVDSMPLYSIDTYRTQQQNSQQAVQNVTTAVHKRAPERTCPVPPVNIKEKIMLLNEEAARMQSVVTQTLQALSCCTDQGHGKGSLEEAEAEKLLLVSCEKRSALLAEVSQLRVRGRGDRGLDSDILVLEPCRGTVTISNLQLPLKVEFLYSTRMRSGSVTSLSSCRTGQPTQYYFVLIRYGAYNIVATPLATVADARNGDTVSFPTSITLQDIRSNFQIDVEVYSLLTTGNNFNVEQCSTKYKMTLKRLLKSITGSNRSIAAATLPSISSRRSSNFSLIGSHKITLASLGQSKFPLDKVPFLSHLEGNICLRLQCEGHSHIQHHGFLTMFEDVGGFGVWNRCWFSLKGSGLSYWSYPNYEHSKAAEGNISLASCTSQCVRPVNRDLCARPCTFELVSTRTLQQDRLPVLHKCWFSHYSHALCLVSPLAKEWMDLIFY</sequence>
<accession>A0AAD7SA06</accession>
<dbReference type="InterPro" id="IPR011993">
    <property type="entry name" value="PH-like_dom_sf"/>
</dbReference>
<name>A0AAD7SA06_9TELE</name>
<dbReference type="Pfam" id="PF08174">
    <property type="entry name" value="Anillin"/>
    <property type="match status" value="1"/>
</dbReference>
<proteinExistence type="predicted"/>
<feature type="domain" description="PH" evidence="2">
    <location>
        <begin position="776"/>
        <end position="853"/>
    </location>
</feature>
<dbReference type="PANTHER" id="PTHR21538:SF26">
    <property type="entry name" value="ANILLIN ISOFORM X1"/>
    <property type="match status" value="1"/>
</dbReference>
<evidence type="ECO:0000256" key="1">
    <source>
        <dbReference type="SAM" id="MobiDB-lite"/>
    </source>
</evidence>
<reference evidence="4" key="1">
    <citation type="journal article" date="2023" name="Science">
        <title>Genome structures resolve the early diversification of teleost fishes.</title>
        <authorList>
            <person name="Parey E."/>
            <person name="Louis A."/>
            <person name="Montfort J."/>
            <person name="Bouchez O."/>
            <person name="Roques C."/>
            <person name="Iampietro C."/>
            <person name="Lluch J."/>
            <person name="Castinel A."/>
            <person name="Donnadieu C."/>
            <person name="Desvignes T."/>
            <person name="Floi Bucao C."/>
            <person name="Jouanno E."/>
            <person name="Wen M."/>
            <person name="Mejri S."/>
            <person name="Dirks R."/>
            <person name="Jansen H."/>
            <person name="Henkel C."/>
            <person name="Chen W.J."/>
            <person name="Zahm M."/>
            <person name="Cabau C."/>
            <person name="Klopp C."/>
            <person name="Thompson A.W."/>
            <person name="Robinson-Rechavi M."/>
            <person name="Braasch I."/>
            <person name="Lecointre G."/>
            <person name="Bobe J."/>
            <person name="Postlethwait J.H."/>
            <person name="Berthelot C."/>
            <person name="Roest Crollius H."/>
            <person name="Guiguen Y."/>
        </authorList>
    </citation>
    <scope>NUCLEOTIDE SEQUENCE</scope>
    <source>
        <strain evidence="4">NC1722</strain>
    </source>
</reference>
<evidence type="ECO:0000313" key="5">
    <source>
        <dbReference type="Proteomes" id="UP001221898"/>
    </source>
</evidence>
<dbReference type="GO" id="GO:0031106">
    <property type="term" value="P:septin ring organization"/>
    <property type="evidence" value="ECO:0007669"/>
    <property type="project" value="TreeGrafter"/>
</dbReference>
<feature type="compositionally biased region" description="Acidic residues" evidence="1">
    <location>
        <begin position="357"/>
        <end position="370"/>
    </location>
</feature>
<dbReference type="InterPro" id="IPR012966">
    <property type="entry name" value="AHD"/>
</dbReference>
<feature type="compositionally biased region" description="Polar residues" evidence="1">
    <location>
        <begin position="303"/>
        <end position="314"/>
    </location>
</feature>
<dbReference type="InterPro" id="IPR001849">
    <property type="entry name" value="PH_domain"/>
</dbReference>
<evidence type="ECO:0000259" key="2">
    <source>
        <dbReference type="Pfam" id="PF00169"/>
    </source>
</evidence>
<dbReference type="Pfam" id="PF00169">
    <property type="entry name" value="PH"/>
    <property type="match status" value="1"/>
</dbReference>
<dbReference type="Gene3D" id="2.30.29.30">
    <property type="entry name" value="Pleckstrin-homology domain (PH domain)/Phosphotyrosine-binding domain (PTB)"/>
    <property type="match status" value="1"/>
</dbReference>
<evidence type="ECO:0008006" key="6">
    <source>
        <dbReference type="Google" id="ProtNLM"/>
    </source>
</evidence>
<dbReference type="GO" id="GO:0000915">
    <property type="term" value="P:actomyosin contractile ring assembly"/>
    <property type="evidence" value="ECO:0007669"/>
    <property type="project" value="TreeGrafter"/>
</dbReference>
<dbReference type="EMBL" id="JAINUG010000089">
    <property type="protein sequence ID" value="KAJ8398679.1"/>
    <property type="molecule type" value="Genomic_DNA"/>
</dbReference>
<evidence type="ECO:0000313" key="4">
    <source>
        <dbReference type="EMBL" id="KAJ8398679.1"/>
    </source>
</evidence>
<feature type="region of interest" description="Disordered" evidence="1">
    <location>
        <begin position="1"/>
        <end position="56"/>
    </location>
</feature>
<organism evidence="4 5">
    <name type="scientific">Aldrovandia affinis</name>
    <dbReference type="NCBI Taxonomy" id="143900"/>
    <lineage>
        <taxon>Eukaryota</taxon>
        <taxon>Metazoa</taxon>
        <taxon>Chordata</taxon>
        <taxon>Craniata</taxon>
        <taxon>Vertebrata</taxon>
        <taxon>Euteleostomi</taxon>
        <taxon>Actinopterygii</taxon>
        <taxon>Neopterygii</taxon>
        <taxon>Teleostei</taxon>
        <taxon>Notacanthiformes</taxon>
        <taxon>Halosauridae</taxon>
        <taxon>Aldrovandia</taxon>
    </lineage>
</organism>
<dbReference type="PANTHER" id="PTHR21538">
    <property type="entry name" value="ANILLIN/RHOTEKIN RTKN"/>
    <property type="match status" value="1"/>
</dbReference>
<evidence type="ECO:0000259" key="3">
    <source>
        <dbReference type="Pfam" id="PF08174"/>
    </source>
</evidence>
<dbReference type="SUPFAM" id="SSF50729">
    <property type="entry name" value="PH domain-like"/>
    <property type="match status" value="1"/>
</dbReference>
<dbReference type="InterPro" id="IPR051364">
    <property type="entry name" value="Cytokinesis/Rho-signaling"/>
</dbReference>
<dbReference type="InterPro" id="IPR037840">
    <property type="entry name" value="PH_Anillin"/>
</dbReference>
<dbReference type="CDD" id="cd01263">
    <property type="entry name" value="PH_anillin"/>
    <property type="match status" value="1"/>
</dbReference>
<dbReference type="Proteomes" id="UP001221898">
    <property type="component" value="Unassembled WGS sequence"/>
</dbReference>